<dbReference type="Proteomes" id="UP001295423">
    <property type="component" value="Unassembled WGS sequence"/>
</dbReference>
<feature type="compositionally biased region" description="Polar residues" evidence="1">
    <location>
        <begin position="181"/>
        <end position="190"/>
    </location>
</feature>
<organism evidence="2 3">
    <name type="scientific">Cylindrotheca closterium</name>
    <dbReference type="NCBI Taxonomy" id="2856"/>
    <lineage>
        <taxon>Eukaryota</taxon>
        <taxon>Sar</taxon>
        <taxon>Stramenopiles</taxon>
        <taxon>Ochrophyta</taxon>
        <taxon>Bacillariophyta</taxon>
        <taxon>Bacillariophyceae</taxon>
        <taxon>Bacillariophycidae</taxon>
        <taxon>Bacillariales</taxon>
        <taxon>Bacillariaceae</taxon>
        <taxon>Cylindrotheca</taxon>
    </lineage>
</organism>
<protein>
    <submittedName>
        <fullName evidence="2">Uncharacterized protein</fullName>
    </submittedName>
</protein>
<gene>
    <name evidence="2" type="ORF">CYCCA115_LOCUS18276</name>
</gene>
<evidence type="ECO:0000256" key="1">
    <source>
        <dbReference type="SAM" id="MobiDB-lite"/>
    </source>
</evidence>
<feature type="region of interest" description="Disordered" evidence="1">
    <location>
        <begin position="155"/>
        <end position="190"/>
    </location>
</feature>
<evidence type="ECO:0000313" key="3">
    <source>
        <dbReference type="Proteomes" id="UP001295423"/>
    </source>
</evidence>
<feature type="compositionally biased region" description="Acidic residues" evidence="1">
    <location>
        <begin position="51"/>
        <end position="72"/>
    </location>
</feature>
<dbReference type="AlphaFoldDB" id="A0AAD2PWE4"/>
<accession>A0AAD2PWE4</accession>
<feature type="compositionally biased region" description="Low complexity" evidence="1">
    <location>
        <begin position="1"/>
        <end position="13"/>
    </location>
</feature>
<feature type="region of interest" description="Disordered" evidence="1">
    <location>
        <begin position="1"/>
        <end position="83"/>
    </location>
</feature>
<keyword evidence="3" id="KW-1185">Reference proteome</keyword>
<name>A0AAD2PWE4_9STRA</name>
<comment type="caution">
    <text evidence="2">The sequence shown here is derived from an EMBL/GenBank/DDBJ whole genome shotgun (WGS) entry which is preliminary data.</text>
</comment>
<evidence type="ECO:0000313" key="2">
    <source>
        <dbReference type="EMBL" id="CAJ1959857.1"/>
    </source>
</evidence>
<reference evidence="2" key="1">
    <citation type="submission" date="2023-08" db="EMBL/GenBank/DDBJ databases">
        <authorList>
            <person name="Audoor S."/>
            <person name="Bilcke G."/>
        </authorList>
    </citation>
    <scope>NUCLEOTIDE SEQUENCE</scope>
</reference>
<proteinExistence type="predicted"/>
<sequence length="354" mass="40505">MTIQQSISDPRSSSSRENEKPVLANRKAFLESGEGSDHHDVVAGGSVTSELTDDDDSLSFYEEEDLSDEEKEDEKCDHDEDEVEQSFSYLYGHMSASSASMTDGEISLDDIREDEEVATEFGIMNEKKKAQEGDTDYGYGDAMPDSAKQIVDYGYGDAIPDSDRRRQQPTSRSKFVRRSSLKQMNGSSHSRASLCVGDEIEVQLPCQEKTIKRRRSINFIEKVDVKHVEKVTEMDGKKEELWFQAQEFKDIAMEVYRDANKVKKGCKTIDTRGLENILDEDRMEKRVDTAIDMVMDAQDIQYDNCAFDESQISDLYILSAVDSKIDARVRARRDAREVEEYLRETRRAMRRMSM</sequence>
<dbReference type="EMBL" id="CAKOGP040002025">
    <property type="protein sequence ID" value="CAJ1959857.1"/>
    <property type="molecule type" value="Genomic_DNA"/>
</dbReference>